<feature type="compositionally biased region" description="Basic and acidic residues" evidence="1">
    <location>
        <begin position="740"/>
        <end position="753"/>
    </location>
</feature>
<feature type="compositionally biased region" description="Basic and acidic residues" evidence="1">
    <location>
        <begin position="659"/>
        <end position="689"/>
    </location>
</feature>
<dbReference type="InterPro" id="IPR021109">
    <property type="entry name" value="Peptidase_aspartic_dom_sf"/>
</dbReference>
<dbReference type="AlphaFoldDB" id="A0A6D2JVI1"/>
<comment type="caution">
    <text evidence="3">The sequence shown here is derived from an EMBL/GenBank/DDBJ whole genome shotgun (WGS) entry which is preliminary data.</text>
</comment>
<gene>
    <name evidence="3" type="ORF">MERR_LOCUS32211</name>
</gene>
<reference evidence="3" key="1">
    <citation type="submission" date="2020-01" db="EMBL/GenBank/DDBJ databases">
        <authorList>
            <person name="Mishra B."/>
        </authorList>
    </citation>
    <scope>NUCLEOTIDE SEQUENCE [LARGE SCALE GENOMIC DNA]</scope>
</reference>
<sequence>MEPQNRPIGDFDSLDIFFTKRPPICPLPPTGEFKISSKLIALVEQHQFRGLEEEQPIDHIERFEEICATRRYSGVSEDYLKCTLFSFSLIEKAYKWMRALPAGSITTWDEYKRAFLKNFYPKERLKWMRRRISEFRHEAHESFFEAVSRFKEYKRECPHHGFTEIALLNFFYQGVDEKFKMALNTASQGDFMTNTISQANILIDNLAASSKSSSQDYVQGVEEIKPKSDFSEIFELKSLVAQLLKSQQGNGDLCENVVASSRKDNKDLSGESSSKHQEGVNYVGEFGNINENRNQNGFNHGNPQPNIEDPLLDQDHVVMTPKERNLEAMMHQFMENQEQFIEGMKQCAKDNKNLGFKMDSMHDHLQRSNQELYERFINLSNHVKMVEVQVSQIAEGSKRQANVLPEKVEENPKFCKVITTKKKDAVSQAPRVQSTSKHHVTRREDDEPISKAPHQRRLKKREDPVKFIFSCTINGIDFIESLCDTGSTVNLMSKIIARKLGIVEMEPPGKMLKFADASSTTPCGFVRDLEMQVGGCLVPTDFHIIEMQDEASMSLILGTPFLTTVGAMFDFRKGQVSFSEIKKKVFYPGVPAETSCCTTIYSEERASLDPGDDIKRSQDVPQEALYIGSYDIFKSAPSAAKLPPEEATLTTKEGALPPKDPKKNEHYPKPKERKKPSELKHKDVFKDLHSVLPPPFDEYEAKEEPDDPTAKEKLKNTLRLFPSAFVFKDGMGDDIGVPKPPHEPPGQEKEEAKGILNPLVDAPTN</sequence>
<accession>A0A6D2JVI1</accession>
<protein>
    <recommendedName>
        <fullName evidence="2">Retrotransposon gag domain-containing protein</fullName>
    </recommendedName>
</protein>
<feature type="domain" description="Retrotransposon gag" evidence="2">
    <location>
        <begin position="84"/>
        <end position="176"/>
    </location>
</feature>
<organism evidence="3 4">
    <name type="scientific">Microthlaspi erraticum</name>
    <dbReference type="NCBI Taxonomy" id="1685480"/>
    <lineage>
        <taxon>Eukaryota</taxon>
        <taxon>Viridiplantae</taxon>
        <taxon>Streptophyta</taxon>
        <taxon>Embryophyta</taxon>
        <taxon>Tracheophyta</taxon>
        <taxon>Spermatophyta</taxon>
        <taxon>Magnoliopsida</taxon>
        <taxon>eudicotyledons</taxon>
        <taxon>Gunneridae</taxon>
        <taxon>Pentapetalae</taxon>
        <taxon>rosids</taxon>
        <taxon>malvids</taxon>
        <taxon>Brassicales</taxon>
        <taxon>Brassicaceae</taxon>
        <taxon>Coluteocarpeae</taxon>
        <taxon>Microthlaspi</taxon>
    </lineage>
</organism>
<evidence type="ECO:0000256" key="1">
    <source>
        <dbReference type="SAM" id="MobiDB-lite"/>
    </source>
</evidence>
<dbReference type="SUPFAM" id="SSF50630">
    <property type="entry name" value="Acid proteases"/>
    <property type="match status" value="1"/>
</dbReference>
<evidence type="ECO:0000313" key="4">
    <source>
        <dbReference type="Proteomes" id="UP000467841"/>
    </source>
</evidence>
<keyword evidence="4" id="KW-1185">Reference proteome</keyword>
<dbReference type="PANTHER" id="PTHR33223:SF11">
    <property type="entry name" value="ELEMENT PROTEIN, PUTATIVE-RELATED"/>
    <property type="match status" value="1"/>
</dbReference>
<dbReference type="Pfam" id="PF03732">
    <property type="entry name" value="Retrotrans_gag"/>
    <property type="match status" value="1"/>
</dbReference>
<proteinExistence type="predicted"/>
<dbReference type="EMBL" id="CACVBM020001311">
    <property type="protein sequence ID" value="CAA7044976.1"/>
    <property type="molecule type" value="Genomic_DNA"/>
</dbReference>
<dbReference type="InterPro" id="IPR005162">
    <property type="entry name" value="Retrotrans_gag_dom"/>
</dbReference>
<evidence type="ECO:0000313" key="3">
    <source>
        <dbReference type="EMBL" id="CAA7044976.1"/>
    </source>
</evidence>
<dbReference type="Gene3D" id="2.40.70.10">
    <property type="entry name" value="Acid Proteases"/>
    <property type="match status" value="1"/>
</dbReference>
<feature type="region of interest" description="Disordered" evidence="1">
    <location>
        <begin position="425"/>
        <end position="458"/>
    </location>
</feature>
<dbReference type="PANTHER" id="PTHR33223">
    <property type="entry name" value="CCHC-TYPE DOMAIN-CONTAINING PROTEIN"/>
    <property type="match status" value="1"/>
</dbReference>
<name>A0A6D2JVI1_9BRAS</name>
<feature type="compositionally biased region" description="Acidic residues" evidence="1">
    <location>
        <begin position="697"/>
        <end position="707"/>
    </location>
</feature>
<dbReference type="CDD" id="cd00303">
    <property type="entry name" value="retropepsin_like"/>
    <property type="match status" value="1"/>
</dbReference>
<evidence type="ECO:0000259" key="2">
    <source>
        <dbReference type="Pfam" id="PF03732"/>
    </source>
</evidence>
<dbReference type="Proteomes" id="UP000467841">
    <property type="component" value="Unassembled WGS sequence"/>
</dbReference>
<feature type="region of interest" description="Disordered" evidence="1">
    <location>
        <begin position="641"/>
        <end position="715"/>
    </location>
</feature>
<feature type="region of interest" description="Disordered" evidence="1">
    <location>
        <begin position="731"/>
        <end position="765"/>
    </location>
</feature>